<sequence>MDCGYILVAKDEFSQFKWLWESDVVNAQDVARRLLQWFSVLGVCYHWVSDQGSHFKNEVIAELKLVLGRALSPLDLIPIPVNN</sequence>
<dbReference type="InterPro" id="IPR012337">
    <property type="entry name" value="RNaseH-like_sf"/>
</dbReference>
<protein>
    <recommendedName>
        <fullName evidence="2">Integrase catalytic domain-containing protein</fullName>
    </recommendedName>
</protein>
<dbReference type="Gene3D" id="3.30.420.10">
    <property type="entry name" value="Ribonuclease H-like superfamily/Ribonuclease H"/>
    <property type="match status" value="1"/>
</dbReference>
<proteinExistence type="predicted"/>
<organism evidence="1">
    <name type="scientific">Aphanomyces astaci</name>
    <name type="common">Crayfish plague agent</name>
    <dbReference type="NCBI Taxonomy" id="112090"/>
    <lineage>
        <taxon>Eukaryota</taxon>
        <taxon>Sar</taxon>
        <taxon>Stramenopiles</taxon>
        <taxon>Oomycota</taxon>
        <taxon>Saprolegniomycetes</taxon>
        <taxon>Saprolegniales</taxon>
        <taxon>Verrucalvaceae</taxon>
        <taxon>Aphanomyces</taxon>
    </lineage>
</organism>
<dbReference type="GO" id="GO:0003676">
    <property type="term" value="F:nucleic acid binding"/>
    <property type="evidence" value="ECO:0007669"/>
    <property type="project" value="InterPro"/>
</dbReference>
<evidence type="ECO:0008006" key="2">
    <source>
        <dbReference type="Google" id="ProtNLM"/>
    </source>
</evidence>
<reference evidence="1" key="1">
    <citation type="submission" date="2013-12" db="EMBL/GenBank/DDBJ databases">
        <title>The Genome Sequence of Aphanomyces astaci APO3.</title>
        <authorList>
            <consortium name="The Broad Institute Genomics Platform"/>
            <person name="Russ C."/>
            <person name="Tyler B."/>
            <person name="van West P."/>
            <person name="Dieguez-Uribeondo J."/>
            <person name="Young S.K."/>
            <person name="Zeng Q."/>
            <person name="Gargeya S."/>
            <person name="Fitzgerald M."/>
            <person name="Abouelleil A."/>
            <person name="Alvarado L."/>
            <person name="Chapman S.B."/>
            <person name="Gainer-Dewar J."/>
            <person name="Goldberg J."/>
            <person name="Griggs A."/>
            <person name="Gujja S."/>
            <person name="Hansen M."/>
            <person name="Howarth C."/>
            <person name="Imamovic A."/>
            <person name="Ireland A."/>
            <person name="Larimer J."/>
            <person name="McCowan C."/>
            <person name="Murphy C."/>
            <person name="Pearson M."/>
            <person name="Poon T.W."/>
            <person name="Priest M."/>
            <person name="Roberts A."/>
            <person name="Saif S."/>
            <person name="Shea T."/>
            <person name="Sykes S."/>
            <person name="Wortman J."/>
            <person name="Nusbaum C."/>
            <person name="Birren B."/>
        </authorList>
    </citation>
    <scope>NUCLEOTIDE SEQUENCE [LARGE SCALE GENOMIC DNA]</scope>
    <source>
        <strain evidence="1">APO3</strain>
    </source>
</reference>
<dbReference type="InterPro" id="IPR036397">
    <property type="entry name" value="RNaseH_sf"/>
</dbReference>
<dbReference type="OrthoDB" id="120506at2759"/>
<gene>
    <name evidence="1" type="ORF">H257_11098</name>
</gene>
<accession>W4G5D6</accession>
<dbReference type="EMBL" id="KI913145">
    <property type="protein sequence ID" value="ETV74133.1"/>
    <property type="molecule type" value="Genomic_DNA"/>
</dbReference>
<name>W4G5D6_APHAT</name>
<dbReference type="GeneID" id="20813094"/>
<evidence type="ECO:0000313" key="1">
    <source>
        <dbReference type="EMBL" id="ETV74133.1"/>
    </source>
</evidence>
<dbReference type="RefSeq" id="XP_009836239.1">
    <property type="nucleotide sequence ID" value="XM_009837937.1"/>
</dbReference>
<dbReference type="VEuPathDB" id="FungiDB:H257_11098"/>
<dbReference type="SUPFAM" id="SSF53098">
    <property type="entry name" value="Ribonuclease H-like"/>
    <property type="match status" value="1"/>
</dbReference>
<dbReference type="AlphaFoldDB" id="W4G5D6"/>